<comment type="caution">
    <text evidence="1">The sequence shown here is derived from an EMBL/GenBank/DDBJ whole genome shotgun (WGS) entry which is preliminary data.</text>
</comment>
<reference evidence="1 2" key="1">
    <citation type="journal article" date="2017" name="Int. J. Syst. Evol. Microbiol.">
        <title>Ramlibacter alkalitolerans sp. nov., alkali-tolerant bacterium isolated from soil of ginseng.</title>
        <authorList>
            <person name="Lee D.H."/>
            <person name="Cha C.J."/>
        </authorList>
    </citation>
    <scope>NUCLEOTIDE SEQUENCE [LARGE SCALE GENOMIC DNA]</scope>
    <source>
        <strain evidence="1 2">KACC 19305</strain>
    </source>
</reference>
<evidence type="ECO:0000313" key="1">
    <source>
        <dbReference type="EMBL" id="MBL0424042.1"/>
    </source>
</evidence>
<proteinExistence type="predicted"/>
<gene>
    <name evidence="1" type="ORF">JI746_02895</name>
</gene>
<dbReference type="Proteomes" id="UP000622707">
    <property type="component" value="Unassembled WGS sequence"/>
</dbReference>
<dbReference type="EMBL" id="JAEQND010000001">
    <property type="protein sequence ID" value="MBL0424042.1"/>
    <property type="molecule type" value="Genomic_DNA"/>
</dbReference>
<evidence type="ECO:0000313" key="2">
    <source>
        <dbReference type="Proteomes" id="UP000622707"/>
    </source>
</evidence>
<accession>A0ABS1JIL5</accession>
<protein>
    <submittedName>
        <fullName evidence="1">Uncharacterized protein</fullName>
    </submittedName>
</protein>
<dbReference type="RefSeq" id="WP_201687258.1">
    <property type="nucleotide sequence ID" value="NZ_JAEQND010000001.1"/>
</dbReference>
<name>A0ABS1JIL5_9BURK</name>
<sequence>MDLVGAGFGEFTSAQRRAVEAAHPRPPSFAKDFRYPRLGTGLRASDLSRLHVALAKTSVPFRLAAGDDDAIALPHIPRKP</sequence>
<organism evidence="1 2">
    <name type="scientific">Ramlibacter alkalitolerans</name>
    <dbReference type="NCBI Taxonomy" id="2039631"/>
    <lineage>
        <taxon>Bacteria</taxon>
        <taxon>Pseudomonadati</taxon>
        <taxon>Pseudomonadota</taxon>
        <taxon>Betaproteobacteria</taxon>
        <taxon>Burkholderiales</taxon>
        <taxon>Comamonadaceae</taxon>
        <taxon>Ramlibacter</taxon>
    </lineage>
</organism>
<keyword evidence="2" id="KW-1185">Reference proteome</keyword>